<gene>
    <name evidence="1" type="ORF">BK658_11015</name>
</gene>
<comment type="caution">
    <text evidence="1">The sequence shown here is derived from an EMBL/GenBank/DDBJ whole genome shotgun (WGS) entry which is preliminary data.</text>
</comment>
<evidence type="ECO:0000313" key="1">
    <source>
        <dbReference type="EMBL" id="ROM99099.1"/>
    </source>
</evidence>
<name>A0A423GSU0_9PSED</name>
<reference evidence="1 2" key="1">
    <citation type="submission" date="2016-10" db="EMBL/GenBank/DDBJ databases">
        <title>Comparative genome analysis of multiple Pseudomonas spp. focuses on biocontrol and plant growth promoting traits.</title>
        <authorList>
            <person name="Tao X.-Y."/>
            <person name="Taylor C.G."/>
        </authorList>
    </citation>
    <scope>NUCLEOTIDE SEQUENCE [LARGE SCALE GENOMIC DNA]</scope>
    <source>
        <strain evidence="1 2">37D10</strain>
    </source>
</reference>
<proteinExistence type="predicted"/>
<accession>A0A423GSU0</accession>
<protein>
    <submittedName>
        <fullName evidence="1">Uncharacterized protein</fullName>
    </submittedName>
</protein>
<sequence length="60" mass="6717">MFQTVKSAASKWLPYIILKFEFTELDDELYEGDIRVDLPPFNNGTGSSAVGTDALTMFPK</sequence>
<dbReference type="Proteomes" id="UP000284684">
    <property type="component" value="Unassembled WGS sequence"/>
</dbReference>
<evidence type="ECO:0000313" key="2">
    <source>
        <dbReference type="Proteomes" id="UP000284684"/>
    </source>
</evidence>
<dbReference type="EMBL" id="MOBI01000013">
    <property type="protein sequence ID" value="ROM99099.1"/>
    <property type="molecule type" value="Genomic_DNA"/>
</dbReference>
<dbReference type="AlphaFoldDB" id="A0A423GSU0"/>
<organism evidence="1 2">
    <name type="scientific">Pseudomonas brassicacearum</name>
    <dbReference type="NCBI Taxonomy" id="930166"/>
    <lineage>
        <taxon>Bacteria</taxon>
        <taxon>Pseudomonadati</taxon>
        <taxon>Pseudomonadota</taxon>
        <taxon>Gammaproteobacteria</taxon>
        <taxon>Pseudomonadales</taxon>
        <taxon>Pseudomonadaceae</taxon>
        <taxon>Pseudomonas</taxon>
    </lineage>
</organism>